<keyword evidence="1" id="KW-0547">Nucleotide-binding</keyword>
<dbReference type="Pfam" id="PF00196">
    <property type="entry name" value="GerE"/>
    <property type="match status" value="1"/>
</dbReference>
<dbReference type="EMBL" id="MZMV01000028">
    <property type="protein sequence ID" value="OWV05645.1"/>
    <property type="molecule type" value="Genomic_DNA"/>
</dbReference>
<dbReference type="CDD" id="cd06170">
    <property type="entry name" value="LuxR_C_like"/>
    <property type="match status" value="1"/>
</dbReference>
<organism evidence="4 5">
    <name type="scientific">Micromonospora wenchangensis</name>
    <dbReference type="NCBI Taxonomy" id="1185415"/>
    <lineage>
        <taxon>Bacteria</taxon>
        <taxon>Bacillati</taxon>
        <taxon>Actinomycetota</taxon>
        <taxon>Actinomycetes</taxon>
        <taxon>Micromonosporales</taxon>
        <taxon>Micromonosporaceae</taxon>
        <taxon>Micromonospora</taxon>
    </lineage>
</organism>
<evidence type="ECO:0000259" key="3">
    <source>
        <dbReference type="PROSITE" id="PS50043"/>
    </source>
</evidence>
<sequence>MVGRLAHLRALRQARSVSADAGLVRVAVTGGPAVGRSTLLDEFVGACRREGGFAVRVRCRLADRQAPTALVSDLLRCLAEEVSPVSGARRSTCETRPPLLGWQPTGTDDWADRDRQVSAARAAVAALAERGPLVVAVDDITYAGRPALQWLRQVLEGCARLPILLLVSVRAGEPPTTPEQLAEMLTDATWLELDGLTEAETGDLLCALLPSRPPGRLVAEVHRWCGGSPYMIGELARILHSRSAGSGLPQSVDEVVLHDALRLVHGRLNRLGTALMRIVEIIAVAQGHGGVDAALVAHLTGLDVHEVLTALDLLIRMRLIGDAESLPLRHPALGTAIAASMTAMARSATHLSIAEYLFVRNAPADRIASHLTASTVAPSGSWPAQILLQAADHARETGADGVEGRCLELASRVATGTQHREAMLRLARLEIRRDPEKGLLAAVAVLSEDDDHAVVAGMLGQIGRALYETELGAHQSDLLDRIDTSVRGTVFEGWAEGYRKLHRPFLGRPVQVRRRIQGLLGRRDAMAVLEDDDADRRPVQSAWSALDAFLRYLVDPDPREAVREARRALGQDGAGLELHPLARTAALAVLADVGDRHEAISWLDRFDRSESEGQSSPTGWLASVRGRIALAAGDLDEAGSCLNDALWEQGEGPDASHDPVTVILVGLLADVHVSRGEVDDARTLLRRFRLIDELPPGWHYCELLLARARMRAGEGDLTGARRDLVDLRARAHQAGIRLPGSLMWRRHGADLLVAVGRRRQAVRVAAAQLRFADAVGSPLERGRALRAQACASGTAEKHRLLREAVALLSPAESLDAAHALADLGSALSGSPTRQEAIAALTQAVDIADRCAAGALALRSRRQLLVAHERAPRQMSLRGVLTLTRRERQILIDAIRGATNNGIAQTRHITRRTVELHLSSAYRKLGITGRIDLPQLFRDPAFWPLLADGLPARGSPSN</sequence>
<feature type="domain" description="HTH luxR-type" evidence="3">
    <location>
        <begin position="875"/>
        <end position="940"/>
    </location>
</feature>
<dbReference type="PRINTS" id="PR00038">
    <property type="entry name" value="HTHLUXR"/>
</dbReference>
<dbReference type="InterPro" id="IPR027417">
    <property type="entry name" value="P-loop_NTPase"/>
</dbReference>
<dbReference type="PROSITE" id="PS50043">
    <property type="entry name" value="HTH_LUXR_2"/>
    <property type="match status" value="1"/>
</dbReference>
<evidence type="ECO:0000313" key="5">
    <source>
        <dbReference type="Proteomes" id="UP000197174"/>
    </source>
</evidence>
<keyword evidence="5" id="KW-1185">Reference proteome</keyword>
<dbReference type="RefSeq" id="WP_088645006.1">
    <property type="nucleotide sequence ID" value="NZ_MZMV01000028.1"/>
</dbReference>
<dbReference type="PANTHER" id="PTHR16305">
    <property type="entry name" value="TESTICULAR SOLUBLE ADENYLYL CYCLASE"/>
    <property type="match status" value="1"/>
</dbReference>
<dbReference type="Gene3D" id="1.10.10.10">
    <property type="entry name" value="Winged helix-like DNA-binding domain superfamily/Winged helix DNA-binding domain"/>
    <property type="match status" value="1"/>
</dbReference>
<dbReference type="InterPro" id="IPR016032">
    <property type="entry name" value="Sig_transdc_resp-reg_C-effctor"/>
</dbReference>
<dbReference type="InterPro" id="IPR000792">
    <property type="entry name" value="Tscrpt_reg_LuxR_C"/>
</dbReference>
<dbReference type="GO" id="GO:0005737">
    <property type="term" value="C:cytoplasm"/>
    <property type="evidence" value="ECO:0007669"/>
    <property type="project" value="TreeGrafter"/>
</dbReference>
<dbReference type="GO" id="GO:0005524">
    <property type="term" value="F:ATP binding"/>
    <property type="evidence" value="ECO:0007669"/>
    <property type="project" value="UniProtKB-KW"/>
</dbReference>
<dbReference type="InterPro" id="IPR041664">
    <property type="entry name" value="AAA_16"/>
</dbReference>
<dbReference type="GO" id="GO:0006355">
    <property type="term" value="P:regulation of DNA-templated transcription"/>
    <property type="evidence" value="ECO:0007669"/>
    <property type="project" value="InterPro"/>
</dbReference>
<reference evidence="4 5" key="1">
    <citation type="submission" date="2017-03" db="EMBL/GenBank/DDBJ databases">
        <title>Whole genome sequence of Micromonospora wenchangensis, isolated from mangrove soil.</title>
        <authorList>
            <person name="Yang H."/>
        </authorList>
    </citation>
    <scope>NUCLEOTIDE SEQUENCE [LARGE SCALE GENOMIC DNA]</scope>
    <source>
        <strain evidence="4 5">CCTCC AA 2012002</strain>
    </source>
</reference>
<dbReference type="PANTHER" id="PTHR16305:SF35">
    <property type="entry name" value="TRANSCRIPTIONAL ACTIVATOR DOMAIN"/>
    <property type="match status" value="1"/>
</dbReference>
<protein>
    <recommendedName>
        <fullName evidence="3">HTH luxR-type domain-containing protein</fullName>
    </recommendedName>
</protein>
<evidence type="ECO:0000256" key="1">
    <source>
        <dbReference type="ARBA" id="ARBA00022741"/>
    </source>
</evidence>
<accession>A0A246RK10</accession>
<dbReference type="Proteomes" id="UP000197174">
    <property type="component" value="Unassembled WGS sequence"/>
</dbReference>
<proteinExistence type="predicted"/>
<name>A0A246RK10_9ACTN</name>
<evidence type="ECO:0000256" key="2">
    <source>
        <dbReference type="ARBA" id="ARBA00022840"/>
    </source>
</evidence>
<dbReference type="GO" id="GO:0003677">
    <property type="term" value="F:DNA binding"/>
    <property type="evidence" value="ECO:0007669"/>
    <property type="project" value="InterPro"/>
</dbReference>
<dbReference type="SUPFAM" id="SSF46894">
    <property type="entry name" value="C-terminal effector domain of the bipartite response regulators"/>
    <property type="match status" value="1"/>
</dbReference>
<evidence type="ECO:0000313" key="4">
    <source>
        <dbReference type="EMBL" id="OWV05645.1"/>
    </source>
</evidence>
<dbReference type="SUPFAM" id="SSF52540">
    <property type="entry name" value="P-loop containing nucleoside triphosphate hydrolases"/>
    <property type="match status" value="1"/>
</dbReference>
<dbReference type="Pfam" id="PF13191">
    <property type="entry name" value="AAA_16"/>
    <property type="match status" value="1"/>
</dbReference>
<gene>
    <name evidence="4" type="ORF">B5D80_17805</name>
</gene>
<dbReference type="Gene3D" id="1.25.40.10">
    <property type="entry name" value="Tetratricopeptide repeat domain"/>
    <property type="match status" value="1"/>
</dbReference>
<dbReference type="InterPro" id="IPR036388">
    <property type="entry name" value="WH-like_DNA-bd_sf"/>
</dbReference>
<dbReference type="AlphaFoldDB" id="A0A246RK10"/>
<dbReference type="GO" id="GO:0004016">
    <property type="term" value="F:adenylate cyclase activity"/>
    <property type="evidence" value="ECO:0007669"/>
    <property type="project" value="TreeGrafter"/>
</dbReference>
<comment type="caution">
    <text evidence="4">The sequence shown here is derived from an EMBL/GenBank/DDBJ whole genome shotgun (WGS) entry which is preliminary data.</text>
</comment>
<dbReference type="InterPro" id="IPR011990">
    <property type="entry name" value="TPR-like_helical_dom_sf"/>
</dbReference>
<keyword evidence="2" id="KW-0067">ATP-binding</keyword>
<dbReference type="SMART" id="SM00421">
    <property type="entry name" value="HTH_LUXR"/>
    <property type="match status" value="1"/>
</dbReference>